<keyword evidence="1" id="KW-0812">Transmembrane</keyword>
<keyword evidence="1" id="KW-1133">Transmembrane helix</keyword>
<proteinExistence type="predicted"/>
<dbReference type="GO" id="GO:0015661">
    <property type="term" value="F:L-lysine efflux transmembrane transporter activity"/>
    <property type="evidence" value="ECO:0007669"/>
    <property type="project" value="InterPro"/>
</dbReference>
<evidence type="ECO:0000256" key="1">
    <source>
        <dbReference type="SAM" id="Phobius"/>
    </source>
</evidence>
<accession>A0A6P1MQK9</accession>
<name>A0A6P1MQK9_9FIRM</name>
<dbReference type="Pfam" id="PF03956">
    <property type="entry name" value="Lys_export"/>
    <property type="match status" value="1"/>
</dbReference>
<protein>
    <submittedName>
        <fullName evidence="2">LysO family transporter</fullName>
    </submittedName>
</protein>
<evidence type="ECO:0000313" key="2">
    <source>
        <dbReference type="EMBL" id="QHI73285.1"/>
    </source>
</evidence>
<sequence length="91" mass="10051">MALAGYFVGARFTDKEKSYNWINKITMGSLIILIFTMGARIGSDKRVISSLQTIGIKAAVITVFAFAGSITACFIVRKIFRIDRKGVKIDD</sequence>
<dbReference type="Proteomes" id="UP000463883">
    <property type="component" value="Chromosome"/>
</dbReference>
<reference evidence="2 3" key="1">
    <citation type="submission" date="2020-01" db="EMBL/GenBank/DDBJ databases">
        <title>Genomic analysis of Aminipila sp. CBA3637.</title>
        <authorList>
            <person name="Kim Y.B."/>
            <person name="Roh S.W."/>
        </authorList>
    </citation>
    <scope>NUCLEOTIDE SEQUENCE [LARGE SCALE GENOMIC DNA]</scope>
    <source>
        <strain evidence="2 3">CBA3637</strain>
    </source>
</reference>
<dbReference type="AlphaFoldDB" id="A0A6P1MQK9"/>
<gene>
    <name evidence="2" type="ORF">Ami3637_13665</name>
</gene>
<dbReference type="KEGG" id="amic:Ami3637_13665"/>
<organism evidence="2 3">
    <name type="scientific">Aminipila terrae</name>
    <dbReference type="NCBI Taxonomy" id="2697030"/>
    <lineage>
        <taxon>Bacteria</taxon>
        <taxon>Bacillati</taxon>
        <taxon>Bacillota</taxon>
        <taxon>Clostridia</taxon>
        <taxon>Peptostreptococcales</taxon>
        <taxon>Anaerovoracaceae</taxon>
        <taxon>Aminipila</taxon>
    </lineage>
</organism>
<feature type="transmembrane region" description="Helical" evidence="1">
    <location>
        <begin position="21"/>
        <end position="42"/>
    </location>
</feature>
<keyword evidence="1" id="KW-0472">Membrane</keyword>
<dbReference type="EMBL" id="CP047591">
    <property type="protein sequence ID" value="QHI73285.1"/>
    <property type="molecule type" value="Genomic_DNA"/>
</dbReference>
<evidence type="ECO:0000313" key="3">
    <source>
        <dbReference type="Proteomes" id="UP000463883"/>
    </source>
</evidence>
<keyword evidence="3" id="KW-1185">Reference proteome</keyword>
<dbReference type="RefSeq" id="WP_162363050.1">
    <property type="nucleotide sequence ID" value="NZ_CP047591.1"/>
</dbReference>
<dbReference type="InterPro" id="IPR005642">
    <property type="entry name" value="LysO"/>
</dbReference>
<feature type="transmembrane region" description="Helical" evidence="1">
    <location>
        <begin position="54"/>
        <end position="76"/>
    </location>
</feature>